<organism evidence="2 3">
    <name type="scientific">Owenia fusiformis</name>
    <name type="common">Polychaete worm</name>
    <dbReference type="NCBI Taxonomy" id="6347"/>
    <lineage>
        <taxon>Eukaryota</taxon>
        <taxon>Metazoa</taxon>
        <taxon>Spiralia</taxon>
        <taxon>Lophotrochozoa</taxon>
        <taxon>Annelida</taxon>
        <taxon>Polychaeta</taxon>
        <taxon>Sedentaria</taxon>
        <taxon>Canalipalpata</taxon>
        <taxon>Sabellida</taxon>
        <taxon>Oweniida</taxon>
        <taxon>Oweniidae</taxon>
        <taxon>Owenia</taxon>
    </lineage>
</organism>
<comment type="caution">
    <text evidence="2">The sequence shown here is derived from an EMBL/GenBank/DDBJ whole genome shotgun (WGS) entry which is preliminary data.</text>
</comment>
<feature type="region of interest" description="Disordered" evidence="1">
    <location>
        <begin position="263"/>
        <end position="295"/>
    </location>
</feature>
<dbReference type="InterPro" id="IPR000571">
    <property type="entry name" value="Znf_CCCH"/>
</dbReference>
<evidence type="ECO:0000256" key="1">
    <source>
        <dbReference type="SAM" id="MobiDB-lite"/>
    </source>
</evidence>
<evidence type="ECO:0000313" key="3">
    <source>
        <dbReference type="Proteomes" id="UP000749559"/>
    </source>
</evidence>
<protein>
    <submittedName>
        <fullName evidence="2">Uncharacterized protein</fullName>
    </submittedName>
</protein>
<gene>
    <name evidence="2" type="ORF">OFUS_LOCUS7338</name>
</gene>
<dbReference type="EMBL" id="CAIIXF020000004">
    <property type="protein sequence ID" value="CAH1780678.1"/>
    <property type="molecule type" value="Genomic_DNA"/>
</dbReference>
<proteinExistence type="predicted"/>
<dbReference type="OrthoDB" id="10060908at2759"/>
<keyword evidence="3" id="KW-1185">Reference proteome</keyword>
<dbReference type="Proteomes" id="UP000749559">
    <property type="component" value="Unassembled WGS sequence"/>
</dbReference>
<feature type="compositionally biased region" description="Polar residues" evidence="1">
    <location>
        <begin position="280"/>
        <end position="295"/>
    </location>
</feature>
<name>A0A8J1U9F0_OWEFU</name>
<dbReference type="GO" id="GO:0046872">
    <property type="term" value="F:metal ion binding"/>
    <property type="evidence" value="ECO:0007669"/>
    <property type="project" value="InterPro"/>
</dbReference>
<evidence type="ECO:0000313" key="2">
    <source>
        <dbReference type="EMBL" id="CAH1780678.1"/>
    </source>
</evidence>
<reference evidence="2" key="1">
    <citation type="submission" date="2022-03" db="EMBL/GenBank/DDBJ databases">
        <authorList>
            <person name="Martin C."/>
        </authorList>
    </citation>
    <scope>NUCLEOTIDE SEQUENCE</scope>
</reference>
<dbReference type="Pfam" id="PF00642">
    <property type="entry name" value="zf-CCCH"/>
    <property type="match status" value="1"/>
</dbReference>
<sequence>MSEFNFQQWTVDNKLHNDTIDSLMKEGFDTLNALLAMQLSDIAALKLGRLGLERALESAIGSLHKPVIKTQDQATLGSESDSKPVKLITTSELARDKMLVDLVDKLAKSGDLSADILSTDNASAKTPVPTESTGHNGKKPLLIPDFVTNAYLPQNDQEEISMGNNLFYRPGNKTVKPRLDNVTLPQWVGASCRILQQLIKDGAELTVVKEYVSHMINVGDHAQTNTVTSTLLYDDACRKKQHENMLTWGEDDIHLMNFYLVKKPTTPRGAPPPHQRGDRSSNGNPTQNTQSQVKNANIPICRQWNSARGCSYGSSCKFTHGKCAENNCGEAHPQYLHASLAK</sequence>
<accession>A0A8J1U9F0</accession>
<dbReference type="PROSITE" id="PS50103">
    <property type="entry name" value="ZF_C3H1"/>
    <property type="match status" value="1"/>
</dbReference>
<dbReference type="AlphaFoldDB" id="A0A8J1U9F0"/>